<proteinExistence type="predicted"/>
<dbReference type="SMART" id="SM00060">
    <property type="entry name" value="FN3"/>
    <property type="match status" value="1"/>
</dbReference>
<feature type="domain" description="Fibronectin type-III" evidence="5">
    <location>
        <begin position="1503"/>
        <end position="1588"/>
    </location>
</feature>
<dbReference type="InterPro" id="IPR017853">
    <property type="entry name" value="GH"/>
</dbReference>
<dbReference type="Gene3D" id="3.20.20.70">
    <property type="entry name" value="Aldolase class I"/>
    <property type="match status" value="1"/>
</dbReference>
<dbReference type="InterPro" id="IPR014755">
    <property type="entry name" value="Cu-Rt/internalin_Ig-like"/>
</dbReference>
<evidence type="ECO:0000313" key="7">
    <source>
        <dbReference type="Proteomes" id="UP000001823"/>
    </source>
</evidence>
<dbReference type="eggNOG" id="COG3345">
    <property type="taxonomic scope" value="Bacteria"/>
</dbReference>
<dbReference type="PaxDb" id="195103-CPF_1472"/>
<dbReference type="SUPFAM" id="SSF49785">
    <property type="entry name" value="Galactose-binding domain-like"/>
    <property type="match status" value="2"/>
</dbReference>
<dbReference type="Gene3D" id="1.20.1270.70">
    <property type="entry name" value="Designed single chain three-helix bundle"/>
    <property type="match status" value="1"/>
</dbReference>
<organism evidence="6 7">
    <name type="scientific">Clostridium perfringens (strain ATCC 13124 / DSM 756 / JCM 1290 / NCIMB 6125 / NCTC 8237 / Type A)</name>
    <dbReference type="NCBI Taxonomy" id="195103"/>
    <lineage>
        <taxon>Bacteria</taxon>
        <taxon>Bacillati</taxon>
        <taxon>Bacillota</taxon>
        <taxon>Clostridia</taxon>
        <taxon>Eubacteriales</taxon>
        <taxon>Clostridiaceae</taxon>
        <taxon>Clostridium</taxon>
    </lineage>
</organism>
<dbReference type="InterPro" id="IPR008979">
    <property type="entry name" value="Galactose-bd-like_sf"/>
</dbReference>
<dbReference type="Pfam" id="PF00754">
    <property type="entry name" value="F5_F8_type_C"/>
    <property type="match status" value="2"/>
</dbReference>
<feature type="domain" description="F5/8 type C" evidence="4">
    <location>
        <begin position="105"/>
        <end position="270"/>
    </location>
</feature>
<dbReference type="eggNOG" id="COG3250">
    <property type="taxonomic scope" value="Bacteria"/>
</dbReference>
<dbReference type="Gene3D" id="2.60.120.200">
    <property type="match status" value="1"/>
</dbReference>
<dbReference type="STRING" id="195103.CPF_1472"/>
<accession>A0A0H2YRC5</accession>
<dbReference type="Gene3D" id="2.60.40.10">
    <property type="entry name" value="Immunoglobulins"/>
    <property type="match status" value="1"/>
</dbReference>
<dbReference type="InterPro" id="IPR036116">
    <property type="entry name" value="FN3_sf"/>
</dbReference>
<reference evidence="6 7" key="1">
    <citation type="journal article" date="2006" name="Genome Res.">
        <title>Skewed genomic variability in strains of the toxigenic bacterial pathogen, Clostridium perfringens.</title>
        <authorList>
            <person name="Myers G.S."/>
            <person name="Rasko D.A."/>
            <person name="Cheung J.K."/>
            <person name="Ravel J."/>
            <person name="Seshadri R."/>
            <person name="Deboy R.T."/>
            <person name="Ren Q."/>
            <person name="Varga J."/>
            <person name="Awad M.M."/>
            <person name="Brinkac L.M."/>
            <person name="Daugherty S.C."/>
            <person name="Haft D.H."/>
            <person name="Dodson R.J."/>
            <person name="Madupu R."/>
            <person name="Nelson W.C."/>
            <person name="Rosovitz M.J."/>
            <person name="Sullivan S.A."/>
            <person name="Khouri H."/>
            <person name="Dimitrov G.I."/>
            <person name="Watkins K.L."/>
            <person name="Mulligan S."/>
            <person name="Benton J."/>
            <person name="Radune D."/>
            <person name="Fisher D.J."/>
            <person name="Atkins H.S."/>
            <person name="Hiscox T."/>
            <person name="Jost B.H."/>
            <person name="Billington S.J."/>
            <person name="Songer J.G."/>
            <person name="McClane B.A."/>
            <person name="Titball R.W."/>
            <person name="Rood J.I."/>
            <person name="Melville S.B."/>
            <person name="Paulsen I.T."/>
        </authorList>
    </citation>
    <scope>NUCLEOTIDE SEQUENCE [LARGE SCALE GENOMIC DNA]</scope>
    <source>
        <strain evidence="7">ATCC 13124 / DSM 756 / JCM 1290 / NCIMB 6125 / NCTC 8237 / S 107 / Type A</strain>
    </source>
</reference>
<evidence type="ECO:0000256" key="2">
    <source>
        <dbReference type="ARBA" id="ARBA00023295"/>
    </source>
</evidence>
<dbReference type="Gene3D" id="2.60.40.1220">
    <property type="match status" value="1"/>
</dbReference>
<name>A0A0H2YRC5_CLOP1</name>
<dbReference type="InterPro" id="IPR013785">
    <property type="entry name" value="Aldolase_TIM"/>
</dbReference>
<dbReference type="Proteomes" id="UP000001823">
    <property type="component" value="Chromosome"/>
</dbReference>
<keyword evidence="3" id="KW-0175">Coiled coil</keyword>
<dbReference type="PROSITE" id="PS50022">
    <property type="entry name" value="FA58C_3"/>
    <property type="match status" value="2"/>
</dbReference>
<dbReference type="SUPFAM" id="SSF51445">
    <property type="entry name" value="(Trans)glycosidases"/>
    <property type="match status" value="1"/>
</dbReference>
<evidence type="ECO:0000259" key="5">
    <source>
        <dbReference type="PROSITE" id="PS50853"/>
    </source>
</evidence>
<dbReference type="CDD" id="cd00063">
    <property type="entry name" value="FN3"/>
    <property type="match status" value="1"/>
</dbReference>
<dbReference type="HOGENOM" id="CLU_001692_0_0_9"/>
<dbReference type="KEGG" id="cpf:CPF_1472"/>
<dbReference type="Gene3D" id="2.60.120.260">
    <property type="entry name" value="Galactose-binding domain-like"/>
    <property type="match status" value="2"/>
</dbReference>
<feature type="domain" description="F5/8 type C" evidence="4">
    <location>
        <begin position="1206"/>
        <end position="1359"/>
    </location>
</feature>
<keyword evidence="1" id="KW-0732">Signal</keyword>
<dbReference type="RefSeq" id="WP_011590722.1">
    <property type="nucleotide sequence ID" value="NC_008261.1"/>
</dbReference>
<keyword evidence="7" id="KW-1185">Reference proteome</keyword>
<protein>
    <submittedName>
        <fullName evidence="6">Alpha-N-acetylgalactosaminidase</fullName>
    </submittedName>
</protein>
<feature type="coiled-coil region" evidence="3">
    <location>
        <begin position="1357"/>
        <end position="1384"/>
    </location>
</feature>
<sequence>MQVNKLSKKSLSLTLGLSVALTNTAPLSVLANGSKVEDVVASKSQDKITIGNEYISREFSIENGKVLTSEIENSRANTTLVPQLGSEDFIINTIQENSDLPEVEANSPKEVLDRANWNATLTANSGTAYPATDIEKLFDGDKNTYIDSYNITGYPTSLKIDLGEVKTVSSFSYQKRPGFTDANYGKNGTMGQYKLYVSEDGENWTEAGEGEFTREDFNLHQEGNLHNVGDVVYGNFDKTYESRYIRIDQLSDALGNTQEFSGAEINLYSDKYEKPEEPIAPKTAIKSSDLTIDTSSTKIEDIENGKKLTISYEPYDFNGTEYDIDMVTVLENDDHYMRSFLEIKTNNENAKIDYIDLDHFILEDGIKDTLWSHPDLEDVTSILIGKNELMLGQPIYANGMFFGSEFPATDTDVVNDGMQIRYYSGKSFEELERDNQLTTDGKFVSWQNVVGAAKGVDTDVVQTDFFEYISEIATPTDFRKQYNSWYDNMLTITDESISKSFYGTEKGLTENGVEPIDSYVVDDGWHNYRDPEFNPNISKEQAGNSMNRTGFWEFNDKFPNELYTSTELTSKFQSKFGLWLGPQGGYNFYGGFARYLEKMGTGYAQTNNGVNVCVGSDRYIKNLTSLFLDYQERFDIDYWKLDGFALRPCTSENHDHMTGGHNNMYYTTDLWEKWTDAWETMRASRAEEGKDLFINATCYVNLSPWILQWVNTVWIQNSQDTGEAGTGSRHQQKITYRDAVYHDIYKSNQIQFPAKNIYNHEPIYGVSDGSFATTEDFRDFLFANAVRGTAFWELYYSPSIMDDEKWKVNADVLDFVENNFNVLEKAKLFGHRATEGVYGYSAWDGNEGIVSFRNPTGETKEYTLELIDIVGVPKSVSNLKGNQVLPYKVGDIGSVSYGDSITVTLEPYETRILQYGKVDNKASEIVSAKVTGENEITIKYNERVENGEGVYSVEGNEIIESKLLDDYRTVVISTSNKLQGEAKLNINGERDALQNPLTTSLTIPVYNNGKIVSVQSGEELIGGENINKKYNGNSDTYFLEMNKAYEVDTNESFKGKTDFAISMAINTTSSNVNLLSQGEEIKLSIDEEGYVNFKVKDLNLTSKSEVTTVTEKAHGTFGTNEYVETSTESTFVGKVNDGKLHHISAVREVNGVLKVYIDGELMNSVYDKSLINQEINGGTIMVSDNNFTGVIGDIELRNSSIYYDEAKELYNSYEGSDIIEYSRENWATSACSEMNPPSGNDGPASYAIDGNESTLWHTNYVGGDNHSGNHWLSVDFGEELDFDTVNVLSRGKEINGSIKGYKLEANINGEWAFVKEGEFTDGVKEKIELDEAIKASGIKLTALSTFNGQNFAAVREISVTKKDREATEDEINELKALVKEINKEDYTKATANRYIKVAEKVNALDKINLSQLDRLRSDLNKAYEGLVEARELNKTLVEAGKLIKEDYTIESWTVFEEALNHAKDLNNDIEATKEGVDEATSRLKEAMNSLEKVNNEGEIVNGPVNNFEASEIAKKNVTVTWSAPESTKGLEGYALYKDGKKVAEIGAEETSYKFKGLNRHTIYNFKIAAKYSNGELSKKESITLRTAR</sequence>
<dbReference type="InterPro" id="IPR003961">
    <property type="entry name" value="FN3_dom"/>
</dbReference>
<keyword evidence="2" id="KW-0378">Hydrolase</keyword>
<dbReference type="InterPro" id="IPR000421">
    <property type="entry name" value="FA58C"/>
</dbReference>
<dbReference type="EMBL" id="CP000246">
    <property type="protein sequence ID" value="ABG83191.1"/>
    <property type="molecule type" value="Genomic_DNA"/>
</dbReference>
<feature type="coiled-coil region" evidence="3">
    <location>
        <begin position="1462"/>
        <end position="1496"/>
    </location>
</feature>
<dbReference type="GO" id="GO:0016798">
    <property type="term" value="F:hydrolase activity, acting on glycosyl bonds"/>
    <property type="evidence" value="ECO:0007669"/>
    <property type="project" value="UniProtKB-KW"/>
</dbReference>
<gene>
    <name evidence="6" type="ordered locus">CPF_1472</name>
</gene>
<evidence type="ECO:0000313" key="6">
    <source>
        <dbReference type="EMBL" id="ABG83191.1"/>
    </source>
</evidence>
<evidence type="ECO:0000259" key="4">
    <source>
        <dbReference type="PROSITE" id="PS50022"/>
    </source>
</evidence>
<dbReference type="InterPro" id="IPR013320">
    <property type="entry name" value="ConA-like_dom_sf"/>
</dbReference>
<dbReference type="SUPFAM" id="SSF49265">
    <property type="entry name" value="Fibronectin type III"/>
    <property type="match status" value="1"/>
</dbReference>
<dbReference type="PROSITE" id="PS50853">
    <property type="entry name" value="FN3"/>
    <property type="match status" value="1"/>
</dbReference>
<dbReference type="InterPro" id="IPR013783">
    <property type="entry name" value="Ig-like_fold"/>
</dbReference>
<dbReference type="Pfam" id="PF00041">
    <property type="entry name" value="fn3"/>
    <property type="match status" value="1"/>
</dbReference>
<evidence type="ECO:0000256" key="3">
    <source>
        <dbReference type="SAM" id="Coils"/>
    </source>
</evidence>
<dbReference type="SUPFAM" id="SSF49899">
    <property type="entry name" value="Concanavalin A-like lectins/glucanases"/>
    <property type="match status" value="1"/>
</dbReference>
<keyword evidence="2" id="KW-0326">Glycosidase</keyword>
<evidence type="ECO:0000256" key="1">
    <source>
        <dbReference type="ARBA" id="ARBA00022729"/>
    </source>
</evidence>